<evidence type="ECO:0000256" key="4">
    <source>
        <dbReference type="ARBA" id="ARBA00022496"/>
    </source>
</evidence>
<dbReference type="InterPro" id="IPR039426">
    <property type="entry name" value="TonB-dep_rcpt-like"/>
</dbReference>
<keyword evidence="10 11" id="KW-0998">Cell outer membrane</keyword>
<dbReference type="PANTHER" id="PTHR32552:SF68">
    <property type="entry name" value="FERRICHROME OUTER MEMBRANE TRANSPORTER_PHAGE RECEPTOR"/>
    <property type="match status" value="1"/>
</dbReference>
<evidence type="ECO:0000256" key="1">
    <source>
        <dbReference type="ARBA" id="ARBA00004571"/>
    </source>
</evidence>
<dbReference type="PANTHER" id="PTHR32552">
    <property type="entry name" value="FERRICHROME IRON RECEPTOR-RELATED"/>
    <property type="match status" value="1"/>
</dbReference>
<evidence type="ECO:0000256" key="2">
    <source>
        <dbReference type="ARBA" id="ARBA00022448"/>
    </source>
</evidence>
<keyword evidence="7" id="KW-0408">Iron</keyword>
<dbReference type="GO" id="GO:0009279">
    <property type="term" value="C:cell outer membrane"/>
    <property type="evidence" value="ECO:0007669"/>
    <property type="project" value="UniProtKB-SubCell"/>
</dbReference>
<name>A0A4U9D9B0_RAOTE</name>
<evidence type="ECO:0000256" key="11">
    <source>
        <dbReference type="PROSITE-ProRule" id="PRU01360"/>
    </source>
</evidence>
<keyword evidence="3 11" id="KW-1134">Transmembrane beta strand</keyword>
<keyword evidence="4" id="KW-0410">Iron transport</keyword>
<keyword evidence="8" id="KW-0406">Ion transport</keyword>
<proteinExistence type="inferred from homology"/>
<keyword evidence="2 11" id="KW-0813">Transport</keyword>
<keyword evidence="5 11" id="KW-0812">Transmembrane</keyword>
<evidence type="ECO:0000256" key="5">
    <source>
        <dbReference type="ARBA" id="ARBA00022692"/>
    </source>
</evidence>
<dbReference type="Gene3D" id="2.40.170.20">
    <property type="entry name" value="TonB-dependent receptor, beta-barrel domain"/>
    <property type="match status" value="1"/>
</dbReference>
<protein>
    <submittedName>
        <fullName evidence="12">Ferric hydroxamate uptake</fullName>
    </submittedName>
</protein>
<reference evidence="12 13" key="1">
    <citation type="submission" date="2019-04" db="EMBL/GenBank/DDBJ databases">
        <authorList>
            <consortium name="Pathogen Informatics"/>
        </authorList>
    </citation>
    <scope>NUCLEOTIDE SEQUENCE [LARGE SCALE GENOMIC DNA]</scope>
    <source>
        <strain evidence="12 13">NCTC9185</strain>
    </source>
</reference>
<dbReference type="PROSITE" id="PS52016">
    <property type="entry name" value="TONB_DEPENDENT_REC_3"/>
    <property type="match status" value="1"/>
</dbReference>
<accession>A0A4U9D9B0</accession>
<evidence type="ECO:0000313" key="13">
    <source>
        <dbReference type="Proteomes" id="UP000339249"/>
    </source>
</evidence>
<keyword evidence="9 11" id="KW-0472">Membrane</keyword>
<evidence type="ECO:0000256" key="8">
    <source>
        <dbReference type="ARBA" id="ARBA00023065"/>
    </source>
</evidence>
<evidence type="ECO:0000313" key="12">
    <source>
        <dbReference type="EMBL" id="VTN14142.1"/>
    </source>
</evidence>
<evidence type="ECO:0000256" key="3">
    <source>
        <dbReference type="ARBA" id="ARBA00022452"/>
    </source>
</evidence>
<gene>
    <name evidence="12" type="primary">fhuA_4</name>
    <name evidence="12" type="ORF">NCTC9185_06194</name>
</gene>
<dbReference type="EMBL" id="CABDVU010000001">
    <property type="protein sequence ID" value="VTN14142.1"/>
    <property type="molecule type" value="Genomic_DNA"/>
</dbReference>
<organism evidence="12 13">
    <name type="scientific">Raoultella terrigena</name>
    <name type="common">Klebsiella terrigena</name>
    <dbReference type="NCBI Taxonomy" id="577"/>
    <lineage>
        <taxon>Bacteria</taxon>
        <taxon>Pseudomonadati</taxon>
        <taxon>Pseudomonadota</taxon>
        <taxon>Gammaproteobacteria</taxon>
        <taxon>Enterobacterales</taxon>
        <taxon>Enterobacteriaceae</taxon>
        <taxon>Klebsiella/Raoultella group</taxon>
        <taxon>Raoultella</taxon>
    </lineage>
</organism>
<dbReference type="GO" id="GO:0015344">
    <property type="term" value="F:siderophore uptake transmembrane transporter activity"/>
    <property type="evidence" value="ECO:0007669"/>
    <property type="project" value="TreeGrafter"/>
</dbReference>
<dbReference type="Proteomes" id="UP000339249">
    <property type="component" value="Unassembled WGS sequence"/>
</dbReference>
<dbReference type="AlphaFoldDB" id="A0A4U9D9B0"/>
<keyword evidence="6" id="KW-0732">Signal</keyword>
<evidence type="ECO:0000256" key="10">
    <source>
        <dbReference type="ARBA" id="ARBA00023237"/>
    </source>
</evidence>
<evidence type="ECO:0000256" key="7">
    <source>
        <dbReference type="ARBA" id="ARBA00023004"/>
    </source>
</evidence>
<evidence type="ECO:0000256" key="9">
    <source>
        <dbReference type="ARBA" id="ARBA00023136"/>
    </source>
</evidence>
<sequence>MRGPTSVLYGNSNPGGIVSMVSKRPTTEPLKEVQFKMGIDNLWQTGFDFSDAIDDNGVWSYRLTGLGRSQDAQQQMAKSTRYAVAPSFSWRPDDKTDFTFPEQLPERSVCGLLRLASARRDRGAVLRR</sequence>
<comment type="similarity">
    <text evidence="11">Belongs to the TonB-dependent receptor family.</text>
</comment>
<comment type="subcellular location">
    <subcellularLocation>
        <location evidence="1 11">Cell outer membrane</location>
        <topology evidence="1 11">Multi-pass membrane protein</topology>
    </subcellularLocation>
</comment>
<evidence type="ECO:0000256" key="6">
    <source>
        <dbReference type="ARBA" id="ARBA00022729"/>
    </source>
</evidence>
<dbReference type="InterPro" id="IPR036942">
    <property type="entry name" value="Beta-barrel_TonB_sf"/>
</dbReference>
<dbReference type="SUPFAM" id="SSF56935">
    <property type="entry name" value="Porins"/>
    <property type="match status" value="1"/>
</dbReference>